<dbReference type="InterPro" id="IPR035994">
    <property type="entry name" value="Nucleoside_phosphorylase_sf"/>
</dbReference>
<dbReference type="Pfam" id="PF01048">
    <property type="entry name" value="PNP_UDP_1"/>
    <property type="match status" value="1"/>
</dbReference>
<reference evidence="4" key="1">
    <citation type="submission" date="2022-07" db="EMBL/GenBank/DDBJ databases">
        <title>Taxonomy of Aspergillus series Nigri: significant species reduction supported by multi-species coalescent approaches.</title>
        <authorList>
            <person name="Bian C."/>
            <person name="Kusuya Y."/>
            <person name="Sklenar F."/>
            <person name="D'hooge E."/>
            <person name="Yaguchi T."/>
            <person name="Takahashi H."/>
            <person name="Hubka V."/>
        </authorList>
    </citation>
    <scope>NUCLEOTIDE SEQUENCE</scope>
    <source>
        <strain evidence="4">IFM 56815</strain>
    </source>
</reference>
<dbReference type="InterPro" id="IPR053137">
    <property type="entry name" value="NLR-like"/>
</dbReference>
<keyword evidence="2" id="KW-0040">ANK repeat</keyword>
<dbReference type="PROSITE" id="PS50088">
    <property type="entry name" value="ANK_REPEAT"/>
    <property type="match status" value="2"/>
</dbReference>
<dbReference type="Pfam" id="PF00023">
    <property type="entry name" value="Ank"/>
    <property type="match status" value="1"/>
</dbReference>
<feature type="repeat" description="ANK" evidence="2">
    <location>
        <begin position="1025"/>
        <end position="1049"/>
    </location>
</feature>
<dbReference type="SUPFAM" id="SSF52540">
    <property type="entry name" value="P-loop containing nucleoside triphosphate hydrolases"/>
    <property type="match status" value="1"/>
</dbReference>
<evidence type="ECO:0000256" key="1">
    <source>
        <dbReference type="ARBA" id="ARBA00022737"/>
    </source>
</evidence>
<dbReference type="SUPFAM" id="SSF53167">
    <property type="entry name" value="Purine and uridine phosphorylases"/>
    <property type="match status" value="1"/>
</dbReference>
<dbReference type="Pfam" id="PF24883">
    <property type="entry name" value="NPHP3_N"/>
    <property type="match status" value="1"/>
</dbReference>
<feature type="domain" description="NACHT" evidence="3">
    <location>
        <begin position="375"/>
        <end position="522"/>
    </location>
</feature>
<dbReference type="PANTHER" id="PTHR46082:SF11">
    <property type="entry name" value="AAA+ ATPASE DOMAIN-CONTAINING PROTEIN-RELATED"/>
    <property type="match status" value="1"/>
</dbReference>
<evidence type="ECO:0000256" key="2">
    <source>
        <dbReference type="PROSITE-ProRule" id="PRU00023"/>
    </source>
</evidence>
<dbReference type="PROSITE" id="PS50837">
    <property type="entry name" value="NACHT"/>
    <property type="match status" value="1"/>
</dbReference>
<dbReference type="InterPro" id="IPR000845">
    <property type="entry name" value="Nucleoside_phosphorylase_d"/>
</dbReference>
<dbReference type="Pfam" id="PF23239">
    <property type="entry name" value="DUF7069"/>
    <property type="match status" value="1"/>
</dbReference>
<dbReference type="GO" id="GO:0009116">
    <property type="term" value="P:nucleoside metabolic process"/>
    <property type="evidence" value="ECO:0007669"/>
    <property type="project" value="InterPro"/>
</dbReference>
<dbReference type="InterPro" id="IPR054471">
    <property type="entry name" value="GPIID_WHD"/>
</dbReference>
<evidence type="ECO:0000313" key="5">
    <source>
        <dbReference type="Proteomes" id="UP001144157"/>
    </source>
</evidence>
<dbReference type="Pfam" id="PF12796">
    <property type="entry name" value="Ank_2"/>
    <property type="match status" value="3"/>
</dbReference>
<dbReference type="AlphaFoldDB" id="A0A9W6AN73"/>
<dbReference type="SMART" id="SM00248">
    <property type="entry name" value="ANK"/>
    <property type="match status" value="8"/>
</dbReference>
<dbReference type="GO" id="GO:0003824">
    <property type="term" value="F:catalytic activity"/>
    <property type="evidence" value="ECO:0007669"/>
    <property type="project" value="InterPro"/>
</dbReference>
<protein>
    <recommendedName>
        <fullName evidence="3">NACHT domain-containing protein</fullName>
    </recommendedName>
</protein>
<dbReference type="Gene3D" id="3.40.50.300">
    <property type="entry name" value="P-loop containing nucleotide triphosphate hydrolases"/>
    <property type="match status" value="1"/>
</dbReference>
<dbReference type="InterPro" id="IPR056884">
    <property type="entry name" value="NPHP3-like_N"/>
</dbReference>
<proteinExistence type="predicted"/>
<comment type="caution">
    <text evidence="4">The sequence shown here is derived from an EMBL/GenBank/DDBJ whole genome shotgun (WGS) entry which is preliminary data.</text>
</comment>
<dbReference type="Pfam" id="PF22939">
    <property type="entry name" value="WHD_GPIID"/>
    <property type="match status" value="1"/>
</dbReference>
<evidence type="ECO:0000313" key="4">
    <source>
        <dbReference type="EMBL" id="GLA84572.1"/>
    </source>
</evidence>
<dbReference type="Gene3D" id="3.40.50.1580">
    <property type="entry name" value="Nucleoside phosphorylase domain"/>
    <property type="match status" value="1"/>
</dbReference>
<dbReference type="Proteomes" id="UP001144157">
    <property type="component" value="Unassembled WGS sequence"/>
</dbReference>
<accession>A0A9W6AN73</accession>
<gene>
    <name evidence="4" type="ORF">AtubIFM56815_008787</name>
</gene>
<dbReference type="PANTHER" id="PTHR46082">
    <property type="entry name" value="ATP/GTP-BINDING PROTEIN-RELATED"/>
    <property type="match status" value="1"/>
</dbReference>
<sequence>MPSTSIRRLNNEAYTVALICPLEVELSAARYMLDEEHGMLLGNRKDPNIYILGSLSGHNVVLAALPKGSQGTASAAAVAIHLIRTFSAIKLRLLVGIGGGIPSLANDIRLGDVVVSAPDGLIGGVVEYDLGKETTNGFKRKGVLCPPPAEWRKAMANMASDHQVRANRIAVFLSDMLRKYPTLTEYQRPLPETDILFPADYIHAQDGESCVSCDAAKAVKRAPRTLPHESRVFYGIIASGNRVIKDGTKRDSIARESGGAMCCEMEAAGLMDQFQCVVIRGISDYCDSHKNDDWHAYAAGAAAALAKEALMYMEPHYNTPREEHSSEWKANVLKQLYTCNYLNAKDRNPQRVEGTFQWFTNHQLFQNWRENHGPGLLWVSADPGCGKSVLARYLLNEVLLSSETSVVCYFFFKEDFENRKSLVDALCCILHQIFEQIPRLLSDRLRSRFESETGHIYQSVWSLWSILCDLAEELPDEQVICVLDALDECGCDEQSQLTECLTNLYQNTTASSKLKFLVTSRPYSAIQRRFQSLENNFPAIHLRGEDNDEVQKIAGEINMVIELRVEELADRLQLLADERNLLLSELTSVQNRTYLWIDHIMSTLDDILTVTPTSIRAAIRRLPRSLDEAYDQILRRTPDPDRAMKILHIVVAANTPLTVADMATAVAVLDRKSPEDQLEIEPEHRTKRSIREICGLFITIIDSRIYLLHETARDFLVYKEGKSEPIPDLTWKASLIPHDSEWILAKACVGFLHSTDPKMALKDQRDLIMKFNRTPFLEYAGKNWSKHVLSSGIEEDPTTHSQIMDIIRRGEAFCLGFNNEPASIHQPTPSTTLMRALWLGLHRTVQTLLQDKDIDLNYRSTYGRSALSLAAEYGTFDVLELLLRQSWSFPFLFRTTRWIDVNEVDNSGLSPLAHAAYNGNESIWKNALGYAAGRGHLNIIKMLLATGKVDPDFVDYAGLTPIVYAADAQHEDVVSFLLNTGRVNPNRKDSRGMTLLSRAAHRGHGSIVRILLDFGVKDLNSKDKYGRTPLLHAALTGHGNIVKSLLSTGIPDPNCRDAGGKTPLAQASYYGHDVIVGLLLENDEVDPDVQDNHGKTPLALACQGGHRSIVALLLKTGRVNPNSEDHYGTKLLTHATECGNEDIIKLISDAINSRDSESSPNTSSRSSLQLDAAPEFQPAIDAFMVEAKRNHQISWIWPRNILYPRWPQKQTVIPYKGSWLSR</sequence>
<dbReference type="Gene3D" id="1.25.40.20">
    <property type="entry name" value="Ankyrin repeat-containing domain"/>
    <property type="match status" value="3"/>
</dbReference>
<dbReference type="InterPro" id="IPR027417">
    <property type="entry name" value="P-loop_NTPase"/>
</dbReference>
<feature type="repeat" description="ANK" evidence="2">
    <location>
        <begin position="1093"/>
        <end position="1117"/>
    </location>
</feature>
<dbReference type="InterPro" id="IPR055497">
    <property type="entry name" value="DUF7069"/>
</dbReference>
<organism evidence="4 5">
    <name type="scientific">Aspergillus tubingensis</name>
    <dbReference type="NCBI Taxonomy" id="5068"/>
    <lineage>
        <taxon>Eukaryota</taxon>
        <taxon>Fungi</taxon>
        <taxon>Dikarya</taxon>
        <taxon>Ascomycota</taxon>
        <taxon>Pezizomycotina</taxon>
        <taxon>Eurotiomycetes</taxon>
        <taxon>Eurotiomycetidae</taxon>
        <taxon>Eurotiales</taxon>
        <taxon>Aspergillaceae</taxon>
        <taxon>Aspergillus</taxon>
        <taxon>Aspergillus subgen. Circumdati</taxon>
    </lineage>
</organism>
<evidence type="ECO:0000259" key="3">
    <source>
        <dbReference type="PROSITE" id="PS50837"/>
    </source>
</evidence>
<dbReference type="EMBL" id="BRPE01000005">
    <property type="protein sequence ID" value="GLA84572.1"/>
    <property type="molecule type" value="Genomic_DNA"/>
</dbReference>
<dbReference type="InterPro" id="IPR002110">
    <property type="entry name" value="Ankyrin_rpt"/>
</dbReference>
<dbReference type="InterPro" id="IPR036770">
    <property type="entry name" value="Ankyrin_rpt-contain_sf"/>
</dbReference>
<dbReference type="SUPFAM" id="SSF48403">
    <property type="entry name" value="Ankyrin repeat"/>
    <property type="match status" value="1"/>
</dbReference>
<keyword evidence="1" id="KW-0677">Repeat</keyword>
<dbReference type="PROSITE" id="PS50297">
    <property type="entry name" value="ANK_REP_REGION"/>
    <property type="match status" value="2"/>
</dbReference>
<dbReference type="InterPro" id="IPR007111">
    <property type="entry name" value="NACHT_NTPase"/>
</dbReference>
<name>A0A9W6AN73_ASPTU</name>